<accession>A0A8J5D134</accession>
<name>A0A8J5D134_CHIOP</name>
<proteinExistence type="predicted"/>
<keyword evidence="2" id="KW-1185">Reference proteome</keyword>
<sequence length="103" mass="11912">MKTKRMIFSRWGKGLKGWCSEKKKKLLEQVMFPAFFRAAWVDVFVKYNMAIPSSAAVERLFSQGSDIMKAKKASLTSGNFERLVYMKGNMDLLKMELSPEDFE</sequence>
<protein>
    <recommendedName>
        <fullName evidence="3">HAT C-terminal dimerisation domain-containing protein</fullName>
    </recommendedName>
</protein>
<evidence type="ECO:0008006" key="3">
    <source>
        <dbReference type="Google" id="ProtNLM"/>
    </source>
</evidence>
<dbReference type="EMBL" id="JACEEZ010001822">
    <property type="protein sequence ID" value="KAG0728824.1"/>
    <property type="molecule type" value="Genomic_DNA"/>
</dbReference>
<dbReference type="AlphaFoldDB" id="A0A8J5D134"/>
<evidence type="ECO:0000313" key="2">
    <source>
        <dbReference type="Proteomes" id="UP000770661"/>
    </source>
</evidence>
<comment type="caution">
    <text evidence="1">The sequence shown here is derived from an EMBL/GenBank/DDBJ whole genome shotgun (WGS) entry which is preliminary data.</text>
</comment>
<dbReference type="OrthoDB" id="6630171at2759"/>
<dbReference type="Proteomes" id="UP000770661">
    <property type="component" value="Unassembled WGS sequence"/>
</dbReference>
<evidence type="ECO:0000313" key="1">
    <source>
        <dbReference type="EMBL" id="KAG0728824.1"/>
    </source>
</evidence>
<organism evidence="1 2">
    <name type="scientific">Chionoecetes opilio</name>
    <name type="common">Atlantic snow crab</name>
    <name type="synonym">Cancer opilio</name>
    <dbReference type="NCBI Taxonomy" id="41210"/>
    <lineage>
        <taxon>Eukaryota</taxon>
        <taxon>Metazoa</taxon>
        <taxon>Ecdysozoa</taxon>
        <taxon>Arthropoda</taxon>
        <taxon>Crustacea</taxon>
        <taxon>Multicrustacea</taxon>
        <taxon>Malacostraca</taxon>
        <taxon>Eumalacostraca</taxon>
        <taxon>Eucarida</taxon>
        <taxon>Decapoda</taxon>
        <taxon>Pleocyemata</taxon>
        <taxon>Brachyura</taxon>
        <taxon>Eubrachyura</taxon>
        <taxon>Majoidea</taxon>
        <taxon>Majidae</taxon>
        <taxon>Chionoecetes</taxon>
    </lineage>
</organism>
<reference evidence="1" key="1">
    <citation type="submission" date="2020-07" db="EMBL/GenBank/DDBJ databases">
        <title>The High-quality genome of the commercially important snow crab, Chionoecetes opilio.</title>
        <authorList>
            <person name="Jeong J.-H."/>
            <person name="Ryu S."/>
        </authorList>
    </citation>
    <scope>NUCLEOTIDE SEQUENCE</scope>
    <source>
        <strain evidence="1">MADBK_172401_WGS</strain>
        <tissue evidence="1">Digestive gland</tissue>
    </source>
</reference>
<gene>
    <name evidence="1" type="ORF">GWK47_031681</name>
</gene>